<comment type="function">
    <text evidence="8">Probably part of an ABC transporter complex. Probably responsible for the translocation of the substrate across the membrane.</text>
</comment>
<evidence type="ECO:0000256" key="4">
    <source>
        <dbReference type="ARBA" id="ARBA00022475"/>
    </source>
</evidence>
<organism evidence="12 14">
    <name type="scientific">Endobacter medicaginis</name>
    <dbReference type="NCBI Taxonomy" id="1181271"/>
    <lineage>
        <taxon>Bacteria</taxon>
        <taxon>Pseudomonadati</taxon>
        <taxon>Pseudomonadota</taxon>
        <taxon>Alphaproteobacteria</taxon>
        <taxon>Acetobacterales</taxon>
        <taxon>Acetobacteraceae</taxon>
        <taxon>Endobacter</taxon>
    </lineage>
</organism>
<comment type="caution">
    <text evidence="12">The sequence shown here is derived from an EMBL/GenBank/DDBJ whole genome shotgun (WGS) entry which is preliminary data.</text>
</comment>
<keyword evidence="13" id="KW-1185">Reference proteome</keyword>
<dbReference type="Pfam" id="PF00528">
    <property type="entry name" value="BPD_transp_1"/>
    <property type="match status" value="1"/>
</dbReference>
<evidence type="ECO:0000256" key="6">
    <source>
        <dbReference type="ARBA" id="ARBA00022989"/>
    </source>
</evidence>
<reference evidence="12 14" key="1">
    <citation type="submission" date="2020-06" db="EMBL/GenBank/DDBJ databases">
        <title>Description of novel acetic acid bacteria.</title>
        <authorList>
            <person name="Sombolestani A."/>
        </authorList>
    </citation>
    <scope>NUCLEOTIDE SEQUENCE [LARGE SCALE GENOMIC DNA]</scope>
    <source>
        <strain evidence="12 14">LMG 26838</strain>
    </source>
</reference>
<feature type="transmembrane region" description="Helical" evidence="9">
    <location>
        <begin position="197"/>
        <end position="223"/>
    </location>
</feature>
<accession>A0A850NLJ0</accession>
<dbReference type="PANTHER" id="PTHR30151">
    <property type="entry name" value="ALKANE SULFONATE ABC TRANSPORTER-RELATED, MEMBRANE SUBUNIT"/>
    <property type="match status" value="1"/>
</dbReference>
<evidence type="ECO:0000256" key="3">
    <source>
        <dbReference type="ARBA" id="ARBA00022448"/>
    </source>
</evidence>
<comment type="subcellular location">
    <subcellularLocation>
        <location evidence="1 9">Cell membrane</location>
        <topology evidence="1 9">Multi-pass membrane protein</topology>
    </subcellularLocation>
</comment>
<feature type="transmembrane region" description="Helical" evidence="9">
    <location>
        <begin position="243"/>
        <end position="263"/>
    </location>
</feature>
<protein>
    <submittedName>
        <fullName evidence="12">ABC transporter permease</fullName>
    </submittedName>
    <submittedName>
        <fullName evidence="11">Sulfonate transport system permease protein</fullName>
    </submittedName>
</protein>
<reference evidence="11 13" key="2">
    <citation type="submission" date="2020-08" db="EMBL/GenBank/DDBJ databases">
        <title>Genomic Encyclopedia of Type Strains, Phase III (KMG-III): the genomes of soil and plant-associated and newly described type strains.</title>
        <authorList>
            <person name="Whitman W."/>
        </authorList>
    </citation>
    <scope>NUCLEOTIDE SEQUENCE [LARGE SCALE GENOMIC DNA]</scope>
    <source>
        <strain evidence="11 13">CECT 8088</strain>
    </source>
</reference>
<comment type="similarity">
    <text evidence="2 9">Belongs to the binding-protein-dependent transport system permease family.</text>
</comment>
<feature type="domain" description="ABC transmembrane type-1" evidence="10">
    <location>
        <begin position="87"/>
        <end position="267"/>
    </location>
</feature>
<dbReference type="AlphaFoldDB" id="A0A850NLJ0"/>
<evidence type="ECO:0000256" key="5">
    <source>
        <dbReference type="ARBA" id="ARBA00022692"/>
    </source>
</evidence>
<keyword evidence="6 9" id="KW-1133">Transmembrane helix</keyword>
<evidence type="ECO:0000313" key="12">
    <source>
        <dbReference type="EMBL" id="NVN28770.1"/>
    </source>
</evidence>
<dbReference type="PROSITE" id="PS50928">
    <property type="entry name" value="ABC_TM1"/>
    <property type="match status" value="1"/>
</dbReference>
<evidence type="ECO:0000313" key="14">
    <source>
        <dbReference type="Proteomes" id="UP000565205"/>
    </source>
</evidence>
<evidence type="ECO:0000259" key="10">
    <source>
        <dbReference type="PROSITE" id="PS50928"/>
    </source>
</evidence>
<dbReference type="EMBL" id="JACHXV010000005">
    <property type="protein sequence ID" value="MBB3173753.1"/>
    <property type="molecule type" value="Genomic_DNA"/>
</dbReference>
<dbReference type="Proteomes" id="UP000557688">
    <property type="component" value="Unassembled WGS sequence"/>
</dbReference>
<dbReference type="PANTHER" id="PTHR30151:SF38">
    <property type="entry name" value="ALIPHATIC SULFONATES TRANSPORT PERMEASE PROTEIN SSUC-RELATED"/>
    <property type="match status" value="1"/>
</dbReference>
<dbReference type="Proteomes" id="UP000565205">
    <property type="component" value="Unassembled WGS sequence"/>
</dbReference>
<gene>
    <name evidence="11" type="ORF">FHR90_001585</name>
    <name evidence="12" type="ORF">HUK83_00215</name>
</gene>
<dbReference type="Gene3D" id="1.10.3720.10">
    <property type="entry name" value="MetI-like"/>
    <property type="match status" value="1"/>
</dbReference>
<feature type="transmembrane region" description="Helical" evidence="9">
    <location>
        <begin position="94"/>
        <end position="115"/>
    </location>
</feature>
<evidence type="ECO:0000313" key="11">
    <source>
        <dbReference type="EMBL" id="MBB3173753.1"/>
    </source>
</evidence>
<keyword evidence="7 9" id="KW-0472">Membrane</keyword>
<evidence type="ECO:0000256" key="7">
    <source>
        <dbReference type="ARBA" id="ARBA00023136"/>
    </source>
</evidence>
<proteinExistence type="inferred from homology"/>
<keyword evidence="3 9" id="KW-0813">Transport</keyword>
<dbReference type="GO" id="GO:0042918">
    <property type="term" value="P:alkanesulfonate transmembrane transport"/>
    <property type="evidence" value="ECO:0007669"/>
    <property type="project" value="UniProtKB-ARBA"/>
</dbReference>
<keyword evidence="5 9" id="KW-0812">Transmembrane</keyword>
<dbReference type="InterPro" id="IPR000515">
    <property type="entry name" value="MetI-like"/>
</dbReference>
<dbReference type="SUPFAM" id="SSF161098">
    <property type="entry name" value="MetI-like"/>
    <property type="match status" value="1"/>
</dbReference>
<evidence type="ECO:0000256" key="9">
    <source>
        <dbReference type="RuleBase" id="RU363032"/>
    </source>
</evidence>
<dbReference type="GO" id="GO:0005886">
    <property type="term" value="C:plasma membrane"/>
    <property type="evidence" value="ECO:0007669"/>
    <property type="project" value="UniProtKB-SubCell"/>
</dbReference>
<dbReference type="InterPro" id="IPR035906">
    <property type="entry name" value="MetI-like_sf"/>
</dbReference>
<evidence type="ECO:0000256" key="2">
    <source>
        <dbReference type="ARBA" id="ARBA00009306"/>
    </source>
</evidence>
<evidence type="ECO:0000256" key="1">
    <source>
        <dbReference type="ARBA" id="ARBA00004651"/>
    </source>
</evidence>
<feature type="transmembrane region" description="Helical" evidence="9">
    <location>
        <begin position="127"/>
        <end position="147"/>
    </location>
</feature>
<evidence type="ECO:0000313" key="13">
    <source>
        <dbReference type="Proteomes" id="UP000557688"/>
    </source>
</evidence>
<keyword evidence="4" id="KW-1003">Cell membrane</keyword>
<name>A0A850NLJ0_9PROT</name>
<sequence>MSETAIRTRYIARRHTSARAGVSPGLRRQGAILLPGLRRLASPLLLLVIWQAGCSAGLIPARLLASPAQIAVTFWSLLQDGTLPVNLGVSLGRAGLGLAIAVVVGIGLGLVSGLSRIGEEVVDAPMQILRTLPALALVPLFILWFGIGETPKIALVALGAVFPIYLNLHKGIRGLDPKLLEMARTLNLTRAQTIRDVVLPGALPDLLVGFRFAVGISWLMLVVAEQVNAQSGIGHMMMDAQDFLRTDIIMVGLAIYGLLGLGSDQFVRFLERRLLAWRPVYGAERRA</sequence>
<dbReference type="EMBL" id="JABXXQ010000001">
    <property type="protein sequence ID" value="NVN28770.1"/>
    <property type="molecule type" value="Genomic_DNA"/>
</dbReference>
<evidence type="ECO:0000256" key="8">
    <source>
        <dbReference type="ARBA" id="ARBA00056719"/>
    </source>
</evidence>
<dbReference type="RefSeq" id="WP_176621525.1">
    <property type="nucleotide sequence ID" value="NZ_JABXXQ010000001.1"/>
</dbReference>
<dbReference type="FunFam" id="1.10.3720.10:FF:000003">
    <property type="entry name" value="Aliphatic sulfonate ABC transporter permease"/>
    <property type="match status" value="1"/>
</dbReference>
<dbReference type="CDD" id="cd06261">
    <property type="entry name" value="TM_PBP2"/>
    <property type="match status" value="1"/>
</dbReference>